<keyword evidence="1" id="KW-0732">Signal</keyword>
<dbReference type="EMBL" id="DF143319">
    <property type="protein sequence ID" value="GAA52593.1"/>
    <property type="molecule type" value="Genomic_DNA"/>
</dbReference>
<organism evidence="3 4">
    <name type="scientific">Clonorchis sinensis</name>
    <name type="common">Chinese liver fluke</name>
    <dbReference type="NCBI Taxonomy" id="79923"/>
    <lineage>
        <taxon>Eukaryota</taxon>
        <taxon>Metazoa</taxon>
        <taxon>Spiralia</taxon>
        <taxon>Lophotrochozoa</taxon>
        <taxon>Platyhelminthes</taxon>
        <taxon>Trematoda</taxon>
        <taxon>Digenea</taxon>
        <taxon>Opisthorchiida</taxon>
        <taxon>Opisthorchiata</taxon>
        <taxon>Opisthorchiidae</taxon>
        <taxon>Clonorchis</taxon>
    </lineage>
</organism>
<feature type="chain" id="PRO_5003506395" evidence="1">
    <location>
        <begin position="28"/>
        <end position="111"/>
    </location>
</feature>
<proteinExistence type="predicted"/>
<evidence type="ECO:0000256" key="1">
    <source>
        <dbReference type="SAM" id="SignalP"/>
    </source>
</evidence>
<dbReference type="AlphaFoldDB" id="G7YI10"/>
<keyword evidence="4" id="KW-1185">Reference proteome</keyword>
<accession>G7YI10</accession>
<evidence type="ECO:0000313" key="4">
    <source>
        <dbReference type="Proteomes" id="UP000008909"/>
    </source>
</evidence>
<name>G7YI10_CLOSI</name>
<feature type="signal peptide" evidence="1">
    <location>
        <begin position="1"/>
        <end position="27"/>
    </location>
</feature>
<dbReference type="GO" id="GO:0005581">
    <property type="term" value="C:collagen trimer"/>
    <property type="evidence" value="ECO:0007669"/>
    <property type="project" value="UniProtKB-KW"/>
</dbReference>
<protein>
    <submittedName>
        <fullName evidence="3">Collagen type I/II/III/V/XI alpha</fullName>
    </submittedName>
</protein>
<dbReference type="Proteomes" id="UP000008909">
    <property type="component" value="Unassembled WGS sequence"/>
</dbReference>
<evidence type="ECO:0000313" key="3">
    <source>
        <dbReference type="EMBL" id="GAA52593.1"/>
    </source>
</evidence>
<dbReference type="PROSITE" id="PS01208">
    <property type="entry name" value="VWFC_1"/>
    <property type="match status" value="1"/>
</dbReference>
<reference evidence="3" key="1">
    <citation type="journal article" date="2011" name="Genome Biol.">
        <title>The draft genome of the carcinogenic human liver fluke Clonorchis sinensis.</title>
        <authorList>
            <person name="Wang X."/>
            <person name="Chen W."/>
            <person name="Huang Y."/>
            <person name="Sun J."/>
            <person name="Men J."/>
            <person name="Liu H."/>
            <person name="Luo F."/>
            <person name="Guo L."/>
            <person name="Lv X."/>
            <person name="Deng C."/>
            <person name="Zhou C."/>
            <person name="Fan Y."/>
            <person name="Li X."/>
            <person name="Huang L."/>
            <person name="Hu Y."/>
            <person name="Liang C."/>
            <person name="Hu X."/>
            <person name="Xu J."/>
            <person name="Yu X."/>
        </authorList>
    </citation>
    <scope>NUCLEOTIDE SEQUENCE [LARGE SCALE GENOMIC DNA]</scope>
    <source>
        <strain evidence="3">Henan</strain>
    </source>
</reference>
<dbReference type="SUPFAM" id="SSF57603">
    <property type="entry name" value="FnI-like domain"/>
    <property type="match status" value="1"/>
</dbReference>
<dbReference type="Gene3D" id="6.20.200.20">
    <property type="match status" value="1"/>
</dbReference>
<keyword evidence="3" id="KW-0176">Collagen</keyword>
<dbReference type="InterPro" id="IPR001007">
    <property type="entry name" value="VWF_dom"/>
</dbReference>
<evidence type="ECO:0000259" key="2">
    <source>
        <dbReference type="PROSITE" id="PS50184"/>
    </source>
</evidence>
<reference key="2">
    <citation type="submission" date="2011-10" db="EMBL/GenBank/DDBJ databases">
        <title>The genome and transcriptome sequence of Clonorchis sinensis provide insights into the carcinogenic liver fluke.</title>
        <authorList>
            <person name="Wang X."/>
            <person name="Huang Y."/>
            <person name="Chen W."/>
            <person name="Liu H."/>
            <person name="Guo L."/>
            <person name="Chen Y."/>
            <person name="Luo F."/>
            <person name="Zhou W."/>
            <person name="Sun J."/>
            <person name="Mao Q."/>
            <person name="Liang P."/>
            <person name="Zhou C."/>
            <person name="Tian Y."/>
            <person name="Men J."/>
            <person name="Lv X."/>
            <person name="Huang L."/>
            <person name="Zhou J."/>
            <person name="Hu Y."/>
            <person name="Li R."/>
            <person name="Zhang F."/>
            <person name="Lei H."/>
            <person name="Li X."/>
            <person name="Hu X."/>
            <person name="Liang C."/>
            <person name="Xu J."/>
            <person name="Wu Z."/>
            <person name="Yu X."/>
        </authorList>
    </citation>
    <scope>NUCLEOTIDE SEQUENCE</scope>
    <source>
        <strain>Henan</strain>
    </source>
</reference>
<dbReference type="PROSITE" id="PS50184">
    <property type="entry name" value="VWFC_2"/>
    <property type="match status" value="1"/>
</dbReference>
<feature type="domain" description="VWFC" evidence="2">
    <location>
        <begin position="29"/>
        <end position="94"/>
    </location>
</feature>
<gene>
    <name evidence="3" type="ORF">CLF_108412</name>
</gene>
<sequence length="111" mass="12389">MNPYTRMYLTIAFLLVWKPNSLLSVLGQRSCQLDDGRVLKPEEEIQYGLLPCMTCKCDGNTGKAECRPHHCPDINCGADEGQLLEPGACCPTCVCEFVCFIKNYCENVSMC</sequence>